<reference evidence="1 2" key="1">
    <citation type="journal article" date="2023" name="G3 (Bethesda)">
        <title>A chromosome-length genome assembly and annotation of blackberry (Rubus argutus, cv. 'Hillquist').</title>
        <authorList>
            <person name="Bruna T."/>
            <person name="Aryal R."/>
            <person name="Dudchenko O."/>
            <person name="Sargent D.J."/>
            <person name="Mead D."/>
            <person name="Buti M."/>
            <person name="Cavallini A."/>
            <person name="Hytonen T."/>
            <person name="Andres J."/>
            <person name="Pham M."/>
            <person name="Weisz D."/>
            <person name="Mascagni F."/>
            <person name="Usai G."/>
            <person name="Natali L."/>
            <person name="Bassil N."/>
            <person name="Fernandez G.E."/>
            <person name="Lomsadze A."/>
            <person name="Armour M."/>
            <person name="Olukolu B."/>
            <person name="Poorten T."/>
            <person name="Britton C."/>
            <person name="Davik J."/>
            <person name="Ashrafi H."/>
            <person name="Aiden E.L."/>
            <person name="Borodovsky M."/>
            <person name="Worthington M."/>
        </authorList>
    </citation>
    <scope>NUCLEOTIDE SEQUENCE [LARGE SCALE GENOMIC DNA]</scope>
    <source>
        <strain evidence="1">PI 553951</strain>
    </source>
</reference>
<dbReference type="Proteomes" id="UP001457282">
    <property type="component" value="Unassembled WGS sequence"/>
</dbReference>
<protein>
    <submittedName>
        <fullName evidence="1">Uncharacterized protein</fullName>
    </submittedName>
</protein>
<sequence length="105" mass="11232">MKERRRKTQSSPCSIQCDTPPSFQAAPCPILITIDRRKANPSPCSLLCSAAPPAPRRRCLHQYPDQGVTVLDPRHPQPVAAKSLIIAGVVPSHTATSLAAAITTP</sequence>
<comment type="caution">
    <text evidence="1">The sequence shown here is derived from an EMBL/GenBank/DDBJ whole genome shotgun (WGS) entry which is preliminary data.</text>
</comment>
<gene>
    <name evidence="1" type="ORF">M0R45_020614</name>
</gene>
<name>A0AAW1XB68_RUBAR</name>
<organism evidence="1 2">
    <name type="scientific">Rubus argutus</name>
    <name type="common">Southern blackberry</name>
    <dbReference type="NCBI Taxonomy" id="59490"/>
    <lineage>
        <taxon>Eukaryota</taxon>
        <taxon>Viridiplantae</taxon>
        <taxon>Streptophyta</taxon>
        <taxon>Embryophyta</taxon>
        <taxon>Tracheophyta</taxon>
        <taxon>Spermatophyta</taxon>
        <taxon>Magnoliopsida</taxon>
        <taxon>eudicotyledons</taxon>
        <taxon>Gunneridae</taxon>
        <taxon>Pentapetalae</taxon>
        <taxon>rosids</taxon>
        <taxon>fabids</taxon>
        <taxon>Rosales</taxon>
        <taxon>Rosaceae</taxon>
        <taxon>Rosoideae</taxon>
        <taxon>Rosoideae incertae sedis</taxon>
        <taxon>Rubus</taxon>
    </lineage>
</organism>
<keyword evidence="2" id="KW-1185">Reference proteome</keyword>
<evidence type="ECO:0000313" key="1">
    <source>
        <dbReference type="EMBL" id="KAK9933416.1"/>
    </source>
</evidence>
<accession>A0AAW1XB68</accession>
<proteinExistence type="predicted"/>
<dbReference type="AlphaFoldDB" id="A0AAW1XB68"/>
<dbReference type="EMBL" id="JBEDUW010000004">
    <property type="protein sequence ID" value="KAK9933416.1"/>
    <property type="molecule type" value="Genomic_DNA"/>
</dbReference>
<evidence type="ECO:0000313" key="2">
    <source>
        <dbReference type="Proteomes" id="UP001457282"/>
    </source>
</evidence>